<dbReference type="Gene3D" id="1.25.40.20">
    <property type="entry name" value="Ankyrin repeat-containing domain"/>
    <property type="match status" value="4"/>
</dbReference>
<dbReference type="EMBL" id="ML743592">
    <property type="protein sequence ID" value="KAE8135569.1"/>
    <property type="molecule type" value="Genomic_DNA"/>
</dbReference>
<dbReference type="PANTHER" id="PTHR24189">
    <property type="entry name" value="MYOTROPHIN"/>
    <property type="match status" value="1"/>
</dbReference>
<dbReference type="InterPro" id="IPR002110">
    <property type="entry name" value="Ankyrin_rpt"/>
</dbReference>
<dbReference type="GeneID" id="43646734"/>
<dbReference type="PRINTS" id="PR01415">
    <property type="entry name" value="ANKYRIN"/>
</dbReference>
<dbReference type="Pfam" id="PF12796">
    <property type="entry name" value="Ank_2"/>
    <property type="match status" value="2"/>
</dbReference>
<feature type="repeat" description="ANK" evidence="3">
    <location>
        <begin position="83"/>
        <end position="111"/>
    </location>
</feature>
<accession>A0A5N6SNY1</accession>
<dbReference type="Pfam" id="PF13637">
    <property type="entry name" value="Ank_4"/>
    <property type="match status" value="1"/>
</dbReference>
<dbReference type="InterPro" id="IPR050745">
    <property type="entry name" value="Multifunctional_regulatory"/>
</dbReference>
<evidence type="ECO:0000256" key="3">
    <source>
        <dbReference type="PROSITE-ProRule" id="PRU00023"/>
    </source>
</evidence>
<dbReference type="RefSeq" id="XP_031911632.1">
    <property type="nucleotide sequence ID" value="XM_032062524.1"/>
</dbReference>
<reference evidence="4 5" key="1">
    <citation type="submission" date="2019-04" db="EMBL/GenBank/DDBJ databases">
        <title>Friends and foes A comparative genomics study of 23 Aspergillus species from section Flavi.</title>
        <authorList>
            <consortium name="DOE Joint Genome Institute"/>
            <person name="Kjaerbolling I."/>
            <person name="Vesth T."/>
            <person name="Frisvad J.C."/>
            <person name="Nybo J.L."/>
            <person name="Theobald S."/>
            <person name="Kildgaard S."/>
            <person name="Isbrandt T."/>
            <person name="Kuo A."/>
            <person name="Sato A."/>
            <person name="Lyhne E.K."/>
            <person name="Kogle M.E."/>
            <person name="Wiebenga A."/>
            <person name="Kun R.S."/>
            <person name="Lubbers R.J."/>
            <person name="Makela M.R."/>
            <person name="Barry K."/>
            <person name="Chovatia M."/>
            <person name="Clum A."/>
            <person name="Daum C."/>
            <person name="Haridas S."/>
            <person name="He G."/>
            <person name="LaButti K."/>
            <person name="Lipzen A."/>
            <person name="Mondo S."/>
            <person name="Riley R."/>
            <person name="Salamov A."/>
            <person name="Simmons B.A."/>
            <person name="Magnuson J.K."/>
            <person name="Henrissat B."/>
            <person name="Mortensen U.H."/>
            <person name="Larsen T.O."/>
            <person name="Devries R.P."/>
            <person name="Grigoriev I.V."/>
            <person name="Machida M."/>
            <person name="Baker S.E."/>
            <person name="Andersen M.R."/>
        </authorList>
    </citation>
    <scope>NUCLEOTIDE SEQUENCE [LARGE SCALE GENOMIC DNA]</scope>
    <source>
        <strain evidence="4 5">CBS 117625</strain>
    </source>
</reference>
<evidence type="ECO:0000256" key="2">
    <source>
        <dbReference type="ARBA" id="ARBA00023043"/>
    </source>
</evidence>
<feature type="repeat" description="ANK" evidence="3">
    <location>
        <begin position="155"/>
        <end position="187"/>
    </location>
</feature>
<protein>
    <submittedName>
        <fullName evidence="4">Ankyrin repeat-containing domain protein</fullName>
    </submittedName>
</protein>
<dbReference type="InterPro" id="IPR036770">
    <property type="entry name" value="Ankyrin_rpt-contain_sf"/>
</dbReference>
<dbReference type="AlphaFoldDB" id="A0A5N6SNY1"/>
<dbReference type="OrthoDB" id="4772757at2759"/>
<proteinExistence type="predicted"/>
<feature type="repeat" description="ANK" evidence="3">
    <location>
        <begin position="255"/>
        <end position="287"/>
    </location>
</feature>
<dbReference type="Pfam" id="PF00023">
    <property type="entry name" value="Ank"/>
    <property type="match status" value="2"/>
</dbReference>
<keyword evidence="1" id="KW-0677">Repeat</keyword>
<keyword evidence="5" id="KW-1185">Reference proteome</keyword>
<dbReference type="PROSITE" id="PS50088">
    <property type="entry name" value="ANK_REPEAT"/>
    <property type="match status" value="8"/>
</dbReference>
<dbReference type="PROSITE" id="PS50297">
    <property type="entry name" value="ANK_REP_REGION"/>
    <property type="match status" value="6"/>
</dbReference>
<feature type="repeat" description="ANK" evidence="3">
    <location>
        <begin position="355"/>
        <end position="384"/>
    </location>
</feature>
<keyword evidence="2 3" id="KW-0040">ANK repeat</keyword>
<gene>
    <name evidence="4" type="ORF">BDV38DRAFT_294588</name>
</gene>
<dbReference type="Proteomes" id="UP000325672">
    <property type="component" value="Unassembled WGS sequence"/>
</dbReference>
<name>A0A5N6SNY1_ASPPS</name>
<dbReference type="PANTHER" id="PTHR24189:SF50">
    <property type="entry name" value="ANKYRIN REPEAT AND SOCS BOX PROTEIN 2"/>
    <property type="match status" value="1"/>
</dbReference>
<sequence>MSLLDLPTESLLLIIQNCEDEKDISSFVQTNSLLYNLLSDYLYQKYARRHNSSALQWAAEYGLPRVALRSLSNGVCVKHRSSSSHTPLYLAVGNGNEELVRILLAHGANTNHLCPPPDWKVPFETALMKAASAGHDVIVQMLLDHGAPIDPHRSDGKNPLCLAAEAGRLSTVKLLITRGANPKLPRSNLGNTPLALAVSHGYPEIVELLIQNGAMVRHPNVEGNTLLSDAVEKQHWETAKVLLQNGAKVDKRNSHGLSALDKAAMSNSIAGARLLIDHGAQVNSDSSFGGTPLFAAARRGYEDMARLLINNGADINALSEVVPRAYEQLPEYEKLRDLSLRRGADSDCALSFPVTPLLMAAANGHEAMCRLLIDNGAEVNYETLMGVTPGCLAEAYGYHEIKSLIEKANSGQGLKSTA</sequence>
<feature type="repeat" description="ANK" evidence="3">
    <location>
        <begin position="288"/>
        <end position="320"/>
    </location>
</feature>
<evidence type="ECO:0000313" key="4">
    <source>
        <dbReference type="EMBL" id="KAE8135569.1"/>
    </source>
</evidence>
<feature type="repeat" description="ANK" evidence="3">
    <location>
        <begin position="122"/>
        <end position="154"/>
    </location>
</feature>
<dbReference type="SUPFAM" id="SSF48403">
    <property type="entry name" value="Ankyrin repeat"/>
    <property type="match status" value="1"/>
</dbReference>
<dbReference type="SMART" id="SM00248">
    <property type="entry name" value="ANK"/>
    <property type="match status" value="9"/>
</dbReference>
<evidence type="ECO:0000256" key="1">
    <source>
        <dbReference type="ARBA" id="ARBA00022737"/>
    </source>
</evidence>
<organism evidence="4 5">
    <name type="scientific">Aspergillus pseudotamarii</name>
    <dbReference type="NCBI Taxonomy" id="132259"/>
    <lineage>
        <taxon>Eukaryota</taxon>
        <taxon>Fungi</taxon>
        <taxon>Dikarya</taxon>
        <taxon>Ascomycota</taxon>
        <taxon>Pezizomycotina</taxon>
        <taxon>Eurotiomycetes</taxon>
        <taxon>Eurotiomycetidae</taxon>
        <taxon>Eurotiales</taxon>
        <taxon>Aspergillaceae</taxon>
        <taxon>Aspergillus</taxon>
        <taxon>Aspergillus subgen. Circumdati</taxon>
    </lineage>
</organism>
<feature type="repeat" description="ANK" evidence="3">
    <location>
        <begin position="222"/>
        <end position="254"/>
    </location>
</feature>
<evidence type="ECO:0000313" key="5">
    <source>
        <dbReference type="Proteomes" id="UP000325672"/>
    </source>
</evidence>
<feature type="repeat" description="ANK" evidence="3">
    <location>
        <begin position="189"/>
        <end position="221"/>
    </location>
</feature>